<organism evidence="2">
    <name type="scientific">Siphoviridae sp. ctgaU3</name>
    <dbReference type="NCBI Taxonomy" id="2825609"/>
    <lineage>
        <taxon>Viruses</taxon>
        <taxon>Duplodnaviria</taxon>
        <taxon>Heunggongvirae</taxon>
        <taxon>Uroviricota</taxon>
        <taxon>Caudoviricetes</taxon>
    </lineage>
</organism>
<protein>
    <submittedName>
        <fullName evidence="2">Uncharacterized protein</fullName>
    </submittedName>
</protein>
<feature type="region of interest" description="Disordered" evidence="1">
    <location>
        <begin position="1"/>
        <end position="22"/>
    </location>
</feature>
<name>A0A8S5UWE8_9CAUD</name>
<accession>A0A8S5UWE8</accession>
<reference evidence="2" key="1">
    <citation type="journal article" date="2021" name="Proc. Natl. Acad. Sci. U.S.A.">
        <title>A Catalog of Tens of Thousands of Viruses from Human Metagenomes Reveals Hidden Associations with Chronic Diseases.</title>
        <authorList>
            <person name="Tisza M.J."/>
            <person name="Buck C.B."/>
        </authorList>
    </citation>
    <scope>NUCLEOTIDE SEQUENCE</scope>
    <source>
        <strain evidence="2">CtgaU3</strain>
    </source>
</reference>
<sequence>MRIPQNTSMKNRSASAKSAAARYRRRVERAEMADWKHVTYVDPATVRTQAINVRHS</sequence>
<dbReference type="EMBL" id="BK016153">
    <property type="protein sequence ID" value="DAF98686.1"/>
    <property type="molecule type" value="Genomic_DNA"/>
</dbReference>
<feature type="compositionally biased region" description="Low complexity" evidence="1">
    <location>
        <begin position="12"/>
        <end position="21"/>
    </location>
</feature>
<evidence type="ECO:0000313" key="2">
    <source>
        <dbReference type="EMBL" id="DAF98686.1"/>
    </source>
</evidence>
<evidence type="ECO:0000256" key="1">
    <source>
        <dbReference type="SAM" id="MobiDB-lite"/>
    </source>
</evidence>
<proteinExistence type="predicted"/>
<feature type="compositionally biased region" description="Polar residues" evidence="1">
    <location>
        <begin position="1"/>
        <end position="11"/>
    </location>
</feature>